<dbReference type="EMBL" id="CAXAMM010040241">
    <property type="protein sequence ID" value="CAK9092036.1"/>
    <property type="molecule type" value="Genomic_DNA"/>
</dbReference>
<comment type="caution">
    <text evidence="2">The sequence shown here is derived from an EMBL/GenBank/DDBJ whole genome shotgun (WGS) entry which is preliminary data.</text>
</comment>
<keyword evidence="3" id="KW-1185">Reference proteome</keyword>
<proteinExistence type="predicted"/>
<evidence type="ECO:0000313" key="1">
    <source>
        <dbReference type="EMBL" id="CAK9028412.1"/>
    </source>
</evidence>
<name>A0ABP0QYK8_9DINO</name>
<organism evidence="2 3">
    <name type="scientific">Durusdinium trenchii</name>
    <dbReference type="NCBI Taxonomy" id="1381693"/>
    <lineage>
        <taxon>Eukaryota</taxon>
        <taxon>Sar</taxon>
        <taxon>Alveolata</taxon>
        <taxon>Dinophyceae</taxon>
        <taxon>Suessiales</taxon>
        <taxon>Symbiodiniaceae</taxon>
        <taxon>Durusdinium</taxon>
    </lineage>
</organism>
<protein>
    <submittedName>
        <fullName evidence="2">Uncharacterized protein</fullName>
    </submittedName>
</protein>
<evidence type="ECO:0000313" key="2">
    <source>
        <dbReference type="EMBL" id="CAK9092036.1"/>
    </source>
</evidence>
<sequence length="407" mass="39747">MLLAAVAAVGNDANADAATKAAAAGLAVAFLGAEIGLTAEEQAHFAAQAAQAAATAASGELGSFGIRASGVAAVLSGLRNNASSTVAEIAALAAQAAADTAVRFGLSPIDVVRAAAMVAAEAAASQGASAAEQAAAAAAAAAVIGLQQGLTQEESSFAAAAGAGETAQRISAAAGDSGTLQAQKAAEAAAAAAAACGLNAEHQVKAAAAAAADAALQAKVQENSLCSIGLGQTKLCSVHFSIDEATTADLITNAKGAAAAANAAASGASLQDQVAAAAQACPSAHPAFNQCGNSHALVLADGQIEQRDYVLGSVTVNVNSTTPVTTAKAREALASLIGIHPDQIEELNATLVGDSSDGSSSYVVDYVIKTWSLEEAQQQDPTATDVISASSILWYSYAVRTQASAFL</sequence>
<reference evidence="2 3" key="1">
    <citation type="submission" date="2024-02" db="EMBL/GenBank/DDBJ databases">
        <authorList>
            <person name="Chen Y."/>
            <person name="Shah S."/>
            <person name="Dougan E. K."/>
            <person name="Thang M."/>
            <person name="Chan C."/>
        </authorList>
    </citation>
    <scope>NUCLEOTIDE SEQUENCE [LARGE SCALE GENOMIC DNA]</scope>
</reference>
<evidence type="ECO:0000313" key="3">
    <source>
        <dbReference type="Proteomes" id="UP001642464"/>
    </source>
</evidence>
<gene>
    <name evidence="1" type="ORF">SCF082_LOCUS18357</name>
    <name evidence="2" type="ORF">SCF082_LOCUS43326</name>
</gene>
<accession>A0ABP0QYK8</accession>
<dbReference type="Proteomes" id="UP001642464">
    <property type="component" value="Unassembled WGS sequence"/>
</dbReference>
<dbReference type="EMBL" id="CAXAMM010012237">
    <property type="protein sequence ID" value="CAK9028412.1"/>
    <property type="molecule type" value="Genomic_DNA"/>
</dbReference>